<dbReference type="OrthoDB" id="5428863at2759"/>
<dbReference type="EMBL" id="KZ613872">
    <property type="protein sequence ID" value="PMD53495.1"/>
    <property type="molecule type" value="Genomic_DNA"/>
</dbReference>
<keyword evidence="3" id="KW-1185">Reference proteome</keyword>
<dbReference type="Pfam" id="PF06985">
    <property type="entry name" value="HET"/>
    <property type="match status" value="1"/>
</dbReference>
<feature type="domain" description="Heterokaryon incompatibility" evidence="1">
    <location>
        <begin position="178"/>
        <end position="325"/>
    </location>
</feature>
<dbReference type="Proteomes" id="UP000235371">
    <property type="component" value="Unassembled WGS sequence"/>
</dbReference>
<dbReference type="GeneID" id="36589519"/>
<evidence type="ECO:0000313" key="3">
    <source>
        <dbReference type="Proteomes" id="UP000235371"/>
    </source>
</evidence>
<organism evidence="2 3">
    <name type="scientific">Hyaloscypha bicolor E</name>
    <dbReference type="NCBI Taxonomy" id="1095630"/>
    <lineage>
        <taxon>Eukaryota</taxon>
        <taxon>Fungi</taxon>
        <taxon>Dikarya</taxon>
        <taxon>Ascomycota</taxon>
        <taxon>Pezizomycotina</taxon>
        <taxon>Leotiomycetes</taxon>
        <taxon>Helotiales</taxon>
        <taxon>Hyaloscyphaceae</taxon>
        <taxon>Hyaloscypha</taxon>
        <taxon>Hyaloscypha bicolor</taxon>
    </lineage>
</organism>
<evidence type="ECO:0000259" key="1">
    <source>
        <dbReference type="Pfam" id="PF06985"/>
    </source>
</evidence>
<accession>A0A2J6SRT3</accession>
<dbReference type="RefSeq" id="XP_024730399.1">
    <property type="nucleotide sequence ID" value="XM_024881442.1"/>
</dbReference>
<evidence type="ECO:0000313" key="2">
    <source>
        <dbReference type="EMBL" id="PMD53495.1"/>
    </source>
</evidence>
<dbReference type="InterPro" id="IPR010730">
    <property type="entry name" value="HET"/>
</dbReference>
<reference evidence="2 3" key="1">
    <citation type="submission" date="2016-04" db="EMBL/GenBank/DDBJ databases">
        <title>A degradative enzymes factory behind the ericoid mycorrhizal symbiosis.</title>
        <authorList>
            <consortium name="DOE Joint Genome Institute"/>
            <person name="Martino E."/>
            <person name="Morin E."/>
            <person name="Grelet G."/>
            <person name="Kuo A."/>
            <person name="Kohler A."/>
            <person name="Daghino S."/>
            <person name="Barry K."/>
            <person name="Choi C."/>
            <person name="Cichocki N."/>
            <person name="Clum A."/>
            <person name="Copeland A."/>
            <person name="Hainaut M."/>
            <person name="Haridas S."/>
            <person name="Labutti K."/>
            <person name="Lindquist E."/>
            <person name="Lipzen A."/>
            <person name="Khouja H.-R."/>
            <person name="Murat C."/>
            <person name="Ohm R."/>
            <person name="Olson A."/>
            <person name="Spatafora J."/>
            <person name="Veneault-Fourrey C."/>
            <person name="Henrissat B."/>
            <person name="Grigoriev I."/>
            <person name="Martin F."/>
            <person name="Perotto S."/>
        </authorList>
    </citation>
    <scope>NUCLEOTIDE SEQUENCE [LARGE SCALE GENOMIC DNA]</scope>
    <source>
        <strain evidence="2 3">E</strain>
    </source>
</reference>
<dbReference type="PANTHER" id="PTHR33112:SF16">
    <property type="entry name" value="HETEROKARYON INCOMPATIBILITY DOMAIN-CONTAINING PROTEIN"/>
    <property type="match status" value="1"/>
</dbReference>
<sequence>MSSVDTICPQCARINFDFFTQPLVEGQHSETLPDISWTVFSPETCQFCQLLLHCRFPGGDIHHPLQGTLRGVYAGHELQIHMDDGQTSTNLNYSIRHCKPPPASFPNEELQASVSFDVNELKDWLKQCKKHKCLPWLKEYEKHECIPPDNSLKSLPEDFRLIDVDEYRIVQPKKQVEYCALSYVWGDKEQPLLKSSNKDKAEMRDFLTGLDLPRTILDAIALCRGIGCHFLWVDSLCIVQDCKENKYSQISSMADIYSLSYLAIVAAAGEDSSAGLAPYGRRNSDISYLLRTTSNGSFVASLSPQLAAQEIAKSAWASRGWTLQEYALSRRVLFFTGSYAFLRCEHSLRCEDFGLGFSDCFGEARKWDLPLPPFYRRVKSPHRHYPSTFSQLVAQFVRRNLSYEKDVLNAFTGILTQMEDRELGQEGIGNNIWGLPSKQFGAALQWTTHLPWPSTERAGFPSWSWAGWIHTNDSLPLRKGSFHDIYEGFDDQVADISVLTCYKIHDNGSIQTIEDCDFERIFRHLSESSDDAAEISRFERLLRRHFTPQPCEILISTYIQEPNPSKPPLSHHIFLWASCASLYVDPPLDVVYHPATYDFPIRIHKGGPQIGSIRLKPKWREKEPTYMHFFVSTAGIYSNSGQPRQRRFKVILTKLYQNARLPVYKRIQVSYTAICQMDWMRAKPKSRFIALV</sequence>
<dbReference type="AlphaFoldDB" id="A0A2J6SRT3"/>
<dbReference type="InParanoid" id="A0A2J6SRT3"/>
<name>A0A2J6SRT3_9HELO</name>
<protein>
    <submittedName>
        <fullName evidence="2">HET-domain-containing protein</fullName>
    </submittedName>
</protein>
<dbReference type="STRING" id="1095630.A0A2J6SRT3"/>
<proteinExistence type="predicted"/>
<dbReference type="PANTHER" id="PTHR33112">
    <property type="entry name" value="DOMAIN PROTEIN, PUTATIVE-RELATED"/>
    <property type="match status" value="1"/>
</dbReference>
<gene>
    <name evidence="2" type="ORF">K444DRAFT_619034</name>
</gene>